<dbReference type="RefSeq" id="WP_397558681.1">
    <property type="nucleotide sequence ID" value="NZ_JBIQWL010000020.1"/>
</dbReference>
<gene>
    <name evidence="2" type="ORF">ACH3VR_23015</name>
</gene>
<dbReference type="PANTHER" id="PTHR46623">
    <property type="entry name" value="CARBOXYMETHYLENEBUTENOLIDASE-RELATED"/>
    <property type="match status" value="1"/>
</dbReference>
<proteinExistence type="predicted"/>
<organism evidence="2 3">
    <name type="scientific">Microbacterium alkaliflavum</name>
    <dbReference type="NCBI Taxonomy" id="3248839"/>
    <lineage>
        <taxon>Bacteria</taxon>
        <taxon>Bacillati</taxon>
        <taxon>Actinomycetota</taxon>
        <taxon>Actinomycetes</taxon>
        <taxon>Micrococcales</taxon>
        <taxon>Microbacteriaceae</taxon>
        <taxon>Microbacterium</taxon>
    </lineage>
</organism>
<dbReference type="Proteomes" id="UP001610861">
    <property type="component" value="Unassembled WGS sequence"/>
</dbReference>
<dbReference type="Gene3D" id="3.40.50.1820">
    <property type="entry name" value="alpha/beta hydrolase"/>
    <property type="match status" value="1"/>
</dbReference>
<dbReference type="GO" id="GO:0016787">
    <property type="term" value="F:hydrolase activity"/>
    <property type="evidence" value="ECO:0007669"/>
    <property type="project" value="UniProtKB-KW"/>
</dbReference>
<name>A0ABW7QEC4_9MICO</name>
<sequence>MTSSRRMEFESHPVSTGEISHDVYLGPVRGPGVLLIHELAGLTENTFELAETITAAGFTVAVPHLFGRVRGEGTGAMASGIAGLLGRCIAREMSVFFREQPRKGTNWLQAAVSWLGENTESPRGVGVIGMCATGSFAMATVVDPAVGVVIGSQAASPAFRPAGWSVPGGDQAIGRSEAAVMVLRFRDDRKSAKARVEQIPVLRGKTPVIRHEGPDDPSLPHCARGIEVWDADRMRVVWASGSGHSVLNFDRVDLAVDEVVSFLTQYLRTP</sequence>
<keyword evidence="3" id="KW-1185">Reference proteome</keyword>
<dbReference type="InterPro" id="IPR029058">
    <property type="entry name" value="AB_hydrolase_fold"/>
</dbReference>
<accession>A0ABW7QEC4</accession>
<dbReference type="Pfam" id="PF01738">
    <property type="entry name" value="DLH"/>
    <property type="match status" value="1"/>
</dbReference>
<dbReference type="PANTHER" id="PTHR46623:SF6">
    <property type="entry name" value="ALPHA_BETA-HYDROLASES SUPERFAMILY PROTEIN"/>
    <property type="match status" value="1"/>
</dbReference>
<protein>
    <submittedName>
        <fullName evidence="2">Dienelactone hydrolase family protein</fullName>
        <ecNumber evidence="2">3.1.-.-</ecNumber>
    </submittedName>
</protein>
<evidence type="ECO:0000313" key="3">
    <source>
        <dbReference type="Proteomes" id="UP001610861"/>
    </source>
</evidence>
<keyword evidence="2" id="KW-0378">Hydrolase</keyword>
<comment type="caution">
    <text evidence="2">The sequence shown here is derived from an EMBL/GenBank/DDBJ whole genome shotgun (WGS) entry which is preliminary data.</text>
</comment>
<dbReference type="SUPFAM" id="SSF53474">
    <property type="entry name" value="alpha/beta-Hydrolases"/>
    <property type="match status" value="1"/>
</dbReference>
<reference evidence="2 3" key="1">
    <citation type="submission" date="2024-09" db="EMBL/GenBank/DDBJ databases">
        <authorList>
            <person name="Pan X."/>
        </authorList>
    </citation>
    <scope>NUCLEOTIDE SEQUENCE [LARGE SCALE GENOMIC DNA]</scope>
    <source>
        <strain evidence="2 3">B2969</strain>
    </source>
</reference>
<dbReference type="EMBL" id="JBIQWL010000020">
    <property type="protein sequence ID" value="MFH8253256.1"/>
    <property type="molecule type" value="Genomic_DNA"/>
</dbReference>
<dbReference type="InterPro" id="IPR051049">
    <property type="entry name" value="Dienelactone_hydrolase-like"/>
</dbReference>
<feature type="domain" description="Dienelactone hydrolase" evidence="1">
    <location>
        <begin position="29"/>
        <end position="144"/>
    </location>
</feature>
<dbReference type="EC" id="3.1.-.-" evidence="2"/>
<dbReference type="InterPro" id="IPR002925">
    <property type="entry name" value="Dienelactn_hydro"/>
</dbReference>
<evidence type="ECO:0000259" key="1">
    <source>
        <dbReference type="Pfam" id="PF01738"/>
    </source>
</evidence>
<evidence type="ECO:0000313" key="2">
    <source>
        <dbReference type="EMBL" id="MFH8253256.1"/>
    </source>
</evidence>